<evidence type="ECO:0000313" key="5">
    <source>
        <dbReference type="Proteomes" id="UP001454036"/>
    </source>
</evidence>
<feature type="compositionally biased region" description="Basic and acidic residues" evidence="2">
    <location>
        <begin position="175"/>
        <end position="191"/>
    </location>
</feature>
<feature type="compositionally biased region" description="Low complexity" evidence="2">
    <location>
        <begin position="369"/>
        <end position="392"/>
    </location>
</feature>
<dbReference type="PANTHER" id="PTHR31807:SF51">
    <property type="entry name" value="PROTEIN SNOWY COTYLEDON 3"/>
    <property type="match status" value="1"/>
</dbReference>
<reference evidence="4 5" key="1">
    <citation type="submission" date="2024-01" db="EMBL/GenBank/DDBJ databases">
        <title>The complete chloroplast genome sequence of Lithospermum erythrorhizon: insights into the phylogenetic relationship among Boraginaceae species and the maternal lineages of purple gromwells.</title>
        <authorList>
            <person name="Okada T."/>
            <person name="Watanabe K."/>
        </authorList>
    </citation>
    <scope>NUCLEOTIDE SEQUENCE [LARGE SCALE GENOMIC DNA]</scope>
</reference>
<evidence type="ECO:0000256" key="1">
    <source>
        <dbReference type="ARBA" id="ARBA00010016"/>
    </source>
</evidence>
<evidence type="ECO:0000313" key="4">
    <source>
        <dbReference type="EMBL" id="GAA0168069.1"/>
    </source>
</evidence>
<feature type="region of interest" description="Disordered" evidence="2">
    <location>
        <begin position="156"/>
        <end position="224"/>
    </location>
</feature>
<gene>
    <name evidence="4" type="ORF">LIER_22873</name>
</gene>
<protein>
    <recommendedName>
        <fullName evidence="6">QWRF motif-containing protein 2</fullName>
    </recommendedName>
</protein>
<dbReference type="AlphaFoldDB" id="A0AAV3QWN4"/>
<feature type="compositionally biased region" description="Polar residues" evidence="2">
    <location>
        <begin position="47"/>
        <end position="60"/>
    </location>
</feature>
<dbReference type="GO" id="GO:0005737">
    <property type="term" value="C:cytoplasm"/>
    <property type="evidence" value="ECO:0007669"/>
    <property type="project" value="TreeGrafter"/>
</dbReference>
<dbReference type="PANTHER" id="PTHR31807">
    <property type="entry name" value="AUGMIN FAMILY MEMBER"/>
    <property type="match status" value="1"/>
</dbReference>
<feature type="compositionally biased region" description="Polar residues" evidence="2">
    <location>
        <begin position="353"/>
        <end position="363"/>
    </location>
</feature>
<dbReference type="EMBL" id="BAABME010006335">
    <property type="protein sequence ID" value="GAA0168069.1"/>
    <property type="molecule type" value="Genomic_DNA"/>
</dbReference>
<sequence>MHTFWTQPPKFVLVIMVVSSTQQNLTNNNNNNNVQPCTRPPLLPSEAVTNNPTRPKSRNVSSRYLSPSPSTSSSSSSSNSTRFPSPLVSTNSAPLAPKRSVSVDRRRPVASRALTPDLDSKRSSNATDFSAASKMLVTSARRLSVSFQGEAYPMPVSRTKAAPAERRRSSTPLRGKGEGGGDHVHNSKPVDQHPWPGRTRTVNPSSKSLVGGMDERSKVVGSRNMVREMHSSLIDESRSSFDGRLSLDLGKNESLKARGRVQDGNSANNESSVTSDLTASDTDSVSSGSTGVQDCVGDSRMQNGPRGIAGSARFWQETNSRMRRLQDPGSPLSCSPGSKVLVPPKLRKFPSDNVLSSPRTMSSPIRGIRPASPSKPRASSPSRGMPSPSRVRNAVSTISNSFTESPSVLSYAVDVRRGKVGENRISDAHYLRLLYNRHLQWRFVNAMTEESLLVQRHIAEKTLWGAWTTISDLRDTVTKRKRRLQLLQQKLKLVSILKGHIACLEEWALLDKDHCTSLHGAIEALKASTLRLPAGGATADIQSLNNAVGSAVDVMQATLSSICSFFPKVEEVNSLVTELSNVTAKERASLGKCEDFLSSLVALEVKDCSLQTQILQQRRAPII</sequence>
<accession>A0AAV3QWN4</accession>
<comment type="caution">
    <text evidence="4">The sequence shown here is derived from an EMBL/GenBank/DDBJ whole genome shotgun (WGS) entry which is preliminary data.</text>
</comment>
<dbReference type="Proteomes" id="UP001454036">
    <property type="component" value="Unassembled WGS sequence"/>
</dbReference>
<feature type="compositionally biased region" description="Polar residues" evidence="2">
    <location>
        <begin position="263"/>
        <end position="279"/>
    </location>
</feature>
<dbReference type="Pfam" id="PF04484">
    <property type="entry name" value="QWRF"/>
    <property type="match status" value="1"/>
</dbReference>
<feature type="compositionally biased region" description="Low complexity" evidence="2">
    <location>
        <begin position="61"/>
        <end position="87"/>
    </location>
</feature>
<evidence type="ECO:0008006" key="6">
    <source>
        <dbReference type="Google" id="ProtNLM"/>
    </source>
</evidence>
<organism evidence="4 5">
    <name type="scientific">Lithospermum erythrorhizon</name>
    <name type="common">Purple gromwell</name>
    <name type="synonym">Lithospermum officinale var. erythrorhizon</name>
    <dbReference type="NCBI Taxonomy" id="34254"/>
    <lineage>
        <taxon>Eukaryota</taxon>
        <taxon>Viridiplantae</taxon>
        <taxon>Streptophyta</taxon>
        <taxon>Embryophyta</taxon>
        <taxon>Tracheophyta</taxon>
        <taxon>Spermatophyta</taxon>
        <taxon>Magnoliopsida</taxon>
        <taxon>eudicotyledons</taxon>
        <taxon>Gunneridae</taxon>
        <taxon>Pentapetalae</taxon>
        <taxon>asterids</taxon>
        <taxon>lamiids</taxon>
        <taxon>Boraginales</taxon>
        <taxon>Boraginaceae</taxon>
        <taxon>Boraginoideae</taxon>
        <taxon>Lithospermeae</taxon>
        <taxon>Lithospermum</taxon>
    </lineage>
</organism>
<feature type="region of interest" description="Disordered" evidence="2">
    <location>
        <begin position="25"/>
        <end position="126"/>
    </location>
</feature>
<proteinExistence type="inferred from homology"/>
<feature type="region of interest" description="Disordered" evidence="2">
    <location>
        <begin position="322"/>
        <end position="392"/>
    </location>
</feature>
<evidence type="ECO:0000256" key="2">
    <source>
        <dbReference type="SAM" id="MobiDB-lite"/>
    </source>
</evidence>
<comment type="similarity">
    <text evidence="1">Belongs to the QWRF family.</text>
</comment>
<feature type="chain" id="PRO_5043819835" description="QWRF motif-containing protein 2" evidence="3">
    <location>
        <begin position="24"/>
        <end position="623"/>
    </location>
</feature>
<keyword evidence="3" id="KW-0732">Signal</keyword>
<dbReference type="GO" id="GO:0008017">
    <property type="term" value="F:microtubule binding"/>
    <property type="evidence" value="ECO:0007669"/>
    <property type="project" value="TreeGrafter"/>
</dbReference>
<evidence type="ECO:0000256" key="3">
    <source>
        <dbReference type="SAM" id="SignalP"/>
    </source>
</evidence>
<feature type="compositionally biased region" description="Low complexity" evidence="2">
    <location>
        <begin position="280"/>
        <end position="292"/>
    </location>
</feature>
<dbReference type="InterPro" id="IPR007573">
    <property type="entry name" value="QWRF"/>
</dbReference>
<dbReference type="GO" id="GO:0005880">
    <property type="term" value="C:nuclear microtubule"/>
    <property type="evidence" value="ECO:0007669"/>
    <property type="project" value="TreeGrafter"/>
</dbReference>
<keyword evidence="5" id="KW-1185">Reference proteome</keyword>
<feature type="region of interest" description="Disordered" evidence="2">
    <location>
        <begin position="256"/>
        <end position="310"/>
    </location>
</feature>
<name>A0AAV3QWN4_LITER</name>
<dbReference type="GO" id="GO:0051225">
    <property type="term" value="P:spindle assembly"/>
    <property type="evidence" value="ECO:0007669"/>
    <property type="project" value="TreeGrafter"/>
</dbReference>
<feature type="signal peptide" evidence="3">
    <location>
        <begin position="1"/>
        <end position="23"/>
    </location>
</feature>